<name>A0ABM0M1B7_SACKO</name>
<protein>
    <submittedName>
        <fullName evidence="5">tRNA-specific adenosine deaminase subunit tad2-like</fullName>
    </submittedName>
</protein>
<evidence type="ECO:0000313" key="5">
    <source>
        <dbReference type="RefSeq" id="XP_006813808.1"/>
    </source>
</evidence>
<dbReference type="PROSITE" id="PS00903">
    <property type="entry name" value="CYT_DCMP_DEAMINASES_1"/>
    <property type="match status" value="1"/>
</dbReference>
<proteinExistence type="predicted"/>
<organism evidence="4 5">
    <name type="scientific">Saccoglossus kowalevskii</name>
    <name type="common">Acorn worm</name>
    <dbReference type="NCBI Taxonomy" id="10224"/>
    <lineage>
        <taxon>Eukaryota</taxon>
        <taxon>Metazoa</taxon>
        <taxon>Hemichordata</taxon>
        <taxon>Enteropneusta</taxon>
        <taxon>Harrimaniidae</taxon>
        <taxon>Saccoglossus</taxon>
    </lineage>
</organism>
<dbReference type="PROSITE" id="PS51747">
    <property type="entry name" value="CYT_DCMP_DEAMINASES_2"/>
    <property type="match status" value="1"/>
</dbReference>
<keyword evidence="1" id="KW-0479">Metal-binding</keyword>
<gene>
    <name evidence="5" type="primary">LOC102804274</name>
</gene>
<dbReference type="CDD" id="cd01285">
    <property type="entry name" value="nucleoside_deaminase"/>
    <property type="match status" value="1"/>
</dbReference>
<dbReference type="Proteomes" id="UP000694865">
    <property type="component" value="Unplaced"/>
</dbReference>
<dbReference type="Gene3D" id="3.40.140.10">
    <property type="entry name" value="Cytidine Deaminase, domain 2"/>
    <property type="match status" value="1"/>
</dbReference>
<evidence type="ECO:0000256" key="1">
    <source>
        <dbReference type="ARBA" id="ARBA00022723"/>
    </source>
</evidence>
<dbReference type="GeneID" id="102804274"/>
<dbReference type="Pfam" id="PF00383">
    <property type="entry name" value="dCMP_cyt_deam_1"/>
    <property type="match status" value="1"/>
</dbReference>
<evidence type="ECO:0000259" key="3">
    <source>
        <dbReference type="PROSITE" id="PS51747"/>
    </source>
</evidence>
<keyword evidence="2" id="KW-0862">Zinc</keyword>
<keyword evidence="4" id="KW-1185">Reference proteome</keyword>
<dbReference type="InterPro" id="IPR016192">
    <property type="entry name" value="APOBEC/CMP_deaminase_Zn-bd"/>
</dbReference>
<dbReference type="PANTHER" id="PTHR11079">
    <property type="entry name" value="CYTOSINE DEAMINASE FAMILY MEMBER"/>
    <property type="match status" value="1"/>
</dbReference>
<dbReference type="InterPro" id="IPR002125">
    <property type="entry name" value="CMP_dCMP_dom"/>
</dbReference>
<dbReference type="SUPFAM" id="SSF53927">
    <property type="entry name" value="Cytidine deaminase-like"/>
    <property type="match status" value="1"/>
</dbReference>
<feature type="domain" description="CMP/dCMP-type deaminase" evidence="3">
    <location>
        <begin position="11"/>
        <end position="130"/>
    </location>
</feature>
<dbReference type="RefSeq" id="XP_006813808.1">
    <property type="nucleotide sequence ID" value="XM_006813745.1"/>
</dbReference>
<accession>A0ABM0M1B7</accession>
<evidence type="ECO:0000313" key="4">
    <source>
        <dbReference type="Proteomes" id="UP000694865"/>
    </source>
</evidence>
<evidence type="ECO:0000256" key="2">
    <source>
        <dbReference type="ARBA" id="ARBA00022833"/>
    </source>
</evidence>
<reference evidence="5" key="1">
    <citation type="submission" date="2025-08" db="UniProtKB">
        <authorList>
            <consortium name="RefSeq"/>
        </authorList>
    </citation>
    <scope>IDENTIFICATION</scope>
    <source>
        <tissue evidence="5">Testes</tissue>
    </source>
</reference>
<dbReference type="InterPro" id="IPR016193">
    <property type="entry name" value="Cytidine_deaminase-like"/>
</dbReference>
<sequence>MTTARQLPTDDEKRRFMRRAVDLSYIGAFEEKPGTTWPFAAIIVKAGKIIEHVRDTTKYIVTVDPTAHAEVVAIRNTCDSLKTSILSGCDIYTSCEPCNMCTAAILLAGIERVYYGATVEKLVEKQYISISSDLKFEVLVHPRPAEYYNIREHVDDSKIYEIWQKWSFKQTIN</sequence>
<dbReference type="PANTHER" id="PTHR11079:SF161">
    <property type="entry name" value="CMP_DCMP-TYPE DEAMINASE DOMAIN-CONTAINING PROTEIN"/>
    <property type="match status" value="1"/>
</dbReference>